<dbReference type="InterPro" id="IPR056750">
    <property type="entry name" value="RRM_ESF1"/>
</dbReference>
<evidence type="ECO:0000259" key="7">
    <source>
        <dbReference type="Pfam" id="PF25121"/>
    </source>
</evidence>
<dbReference type="Pfam" id="PF08159">
    <property type="entry name" value="NUC153"/>
    <property type="match status" value="1"/>
</dbReference>
<feature type="compositionally biased region" description="Basic residues" evidence="5">
    <location>
        <begin position="505"/>
        <end position="517"/>
    </location>
</feature>
<feature type="compositionally biased region" description="Acidic residues" evidence="5">
    <location>
        <begin position="448"/>
        <end position="457"/>
    </location>
</feature>
<evidence type="ECO:0000256" key="3">
    <source>
        <dbReference type="ARBA" id="ARBA00023054"/>
    </source>
</evidence>
<dbReference type="PANTHER" id="PTHR12202">
    <property type="entry name" value="ESF1 HOMOLOG"/>
    <property type="match status" value="1"/>
</dbReference>
<dbReference type="STRING" id="215637.A0A4P9ZT71"/>
<dbReference type="Pfam" id="PF25121">
    <property type="entry name" value="RRM_ESF1"/>
    <property type="match status" value="1"/>
</dbReference>
<reference evidence="9" key="1">
    <citation type="journal article" date="2018" name="Nat. Microbiol.">
        <title>Leveraging single-cell genomics to expand the fungal tree of life.</title>
        <authorList>
            <person name="Ahrendt S.R."/>
            <person name="Quandt C.A."/>
            <person name="Ciobanu D."/>
            <person name="Clum A."/>
            <person name="Salamov A."/>
            <person name="Andreopoulos B."/>
            <person name="Cheng J.F."/>
            <person name="Woyke T."/>
            <person name="Pelin A."/>
            <person name="Henrissat B."/>
            <person name="Reynolds N.K."/>
            <person name="Benny G.L."/>
            <person name="Smith M.E."/>
            <person name="James T.Y."/>
            <person name="Grigoriev I.V."/>
        </authorList>
    </citation>
    <scope>NUCLEOTIDE SEQUENCE [LARGE SCALE GENOMIC DNA]</scope>
    <source>
        <strain evidence="9">RSA 468</strain>
    </source>
</reference>
<feature type="region of interest" description="Disordered" evidence="5">
    <location>
        <begin position="78"/>
        <end position="136"/>
    </location>
</feature>
<dbReference type="AlphaFoldDB" id="A0A4P9ZT71"/>
<organism evidence="8 9">
    <name type="scientific">Dimargaris cristalligena</name>
    <dbReference type="NCBI Taxonomy" id="215637"/>
    <lineage>
        <taxon>Eukaryota</taxon>
        <taxon>Fungi</taxon>
        <taxon>Fungi incertae sedis</taxon>
        <taxon>Zoopagomycota</taxon>
        <taxon>Kickxellomycotina</taxon>
        <taxon>Dimargaritomycetes</taxon>
        <taxon>Dimargaritales</taxon>
        <taxon>Dimargaritaceae</taxon>
        <taxon>Dimargaris</taxon>
    </lineage>
</organism>
<dbReference type="GO" id="GO:0003723">
    <property type="term" value="F:RNA binding"/>
    <property type="evidence" value="ECO:0007669"/>
    <property type="project" value="TreeGrafter"/>
</dbReference>
<dbReference type="EMBL" id="ML002754">
    <property type="protein sequence ID" value="RKP35932.1"/>
    <property type="molecule type" value="Genomic_DNA"/>
</dbReference>
<evidence type="ECO:0000313" key="9">
    <source>
        <dbReference type="Proteomes" id="UP000268162"/>
    </source>
</evidence>
<keyword evidence="4" id="KW-0539">Nucleus</keyword>
<dbReference type="GO" id="GO:0006364">
    <property type="term" value="P:rRNA processing"/>
    <property type="evidence" value="ECO:0007669"/>
    <property type="project" value="InterPro"/>
</dbReference>
<proteinExistence type="inferred from homology"/>
<keyword evidence="9" id="KW-1185">Reference proteome</keyword>
<evidence type="ECO:0000256" key="2">
    <source>
        <dbReference type="ARBA" id="ARBA00009087"/>
    </source>
</evidence>
<feature type="region of interest" description="Disordered" evidence="5">
    <location>
        <begin position="499"/>
        <end position="525"/>
    </location>
</feature>
<evidence type="ECO:0000256" key="5">
    <source>
        <dbReference type="SAM" id="MobiDB-lite"/>
    </source>
</evidence>
<feature type="region of interest" description="Disordered" evidence="5">
    <location>
        <begin position="408"/>
        <end position="475"/>
    </location>
</feature>
<protein>
    <submittedName>
        <fullName evidence="8">Uncharacterized protein</fullName>
    </submittedName>
</protein>
<evidence type="ECO:0000313" key="8">
    <source>
        <dbReference type="EMBL" id="RKP35932.1"/>
    </source>
</evidence>
<comment type="similarity">
    <text evidence="2">Belongs to the ESF1 family.</text>
</comment>
<feature type="domain" description="NUC153" evidence="6">
    <location>
        <begin position="537"/>
        <end position="564"/>
    </location>
</feature>
<keyword evidence="3" id="KW-0175">Coiled coil</keyword>
<dbReference type="InterPro" id="IPR039754">
    <property type="entry name" value="Esf1"/>
</dbReference>
<dbReference type="PANTHER" id="PTHR12202:SF0">
    <property type="entry name" value="ESF1 HOMOLOG"/>
    <property type="match status" value="1"/>
</dbReference>
<dbReference type="InterPro" id="IPR012580">
    <property type="entry name" value="NUC153"/>
</dbReference>
<feature type="compositionally biased region" description="Acidic residues" evidence="5">
    <location>
        <begin position="115"/>
        <end position="129"/>
    </location>
</feature>
<sequence length="582" mass="66791">MKGDRNDSRFNRVMYDSRFDRPSKNSLKVKVDERFSRMLKDKDFTSVAKFDKYGREVHVNREKGMLRRFYNMDAFEKGQSESDDDASDDDDDADNPAVSGEYDPARGIGLVSSSEESDLEVPEEEEQEAEPIPLGEPTKRFAVLQMDWSHVKCRDLFKVFTTVKPTGGSILSVKIYPSEFGKQRMAKVSLDSQIIPPDGSEDSDTGDLFPRSLFTENDGQEVDHNAARQYEVDKRNFYYGVVECDSVVTAQVIYEHCDGVEFEESGLTFDLRYIPDETQFNEADVKDGVTKGDEHYVPGSLSSGNLRHSRIKVNWDEDDPERVRAMRRTFTKEDVEAMDFSAYLASDHSDDSSEDDDDDEIDNSGLKLREKYLALLQNKTSTSFLDDDGSDGDVDQEMQITFKPAMNEMEPDFKADGGEEANETTLEAYRRKHLERKMRRKTEMAATGEDDESSEDEDPKKSRARKAALEEAEQQREQANLDLLLMDEEANDERHFDMNEIVKSEKRKGRRRRKTPGKNKAEELRDLQEDFKINVGDSRFSAVHESHMFAIDPTNPRFKKTKAMGELLSERQKRLRTLNADE</sequence>
<feature type="compositionally biased region" description="Acidic residues" evidence="5">
    <location>
        <begin position="81"/>
        <end position="94"/>
    </location>
</feature>
<gene>
    <name evidence="8" type="ORF">BJ085DRAFT_15133</name>
</gene>
<name>A0A4P9ZT71_9FUNG</name>
<evidence type="ECO:0000256" key="4">
    <source>
        <dbReference type="ARBA" id="ARBA00023242"/>
    </source>
</evidence>
<dbReference type="Proteomes" id="UP000268162">
    <property type="component" value="Unassembled WGS sequence"/>
</dbReference>
<comment type="subcellular location">
    <subcellularLocation>
        <location evidence="1">Nucleus</location>
        <location evidence="1">Nucleolus</location>
    </subcellularLocation>
</comment>
<dbReference type="GO" id="GO:0005730">
    <property type="term" value="C:nucleolus"/>
    <property type="evidence" value="ECO:0007669"/>
    <property type="project" value="UniProtKB-SubCell"/>
</dbReference>
<accession>A0A4P9ZT71</accession>
<feature type="domain" description="ESF1 RRM" evidence="7">
    <location>
        <begin position="138"/>
        <end position="283"/>
    </location>
</feature>
<evidence type="ECO:0000259" key="6">
    <source>
        <dbReference type="Pfam" id="PF08159"/>
    </source>
</evidence>
<feature type="compositionally biased region" description="Basic residues" evidence="5">
    <location>
        <begin position="430"/>
        <end position="440"/>
    </location>
</feature>
<evidence type="ECO:0000256" key="1">
    <source>
        <dbReference type="ARBA" id="ARBA00004604"/>
    </source>
</evidence>